<sequence length="374" mass="42785">MKKVEQVTQLQLMMFTTVYLFSTTIGFLINPIIEIGSYSSWVSFICGAIIALVFLYIASYVCEKIPNNSLLENGDKIVSKWVHNFFLFYIGFYFFHYSALVSRLFQDFLVQTYLPTTPDRVIAICLSLLAVVATWSGLEPIFRFVQLFFFFTIAAAVSIPILIATDLEYDILIAFFNHIQMAPIAKTTMFTVPWFTDLILILLFYHWIRDSKKTIKSISIGIGVNIILVLPNLLVTIILFRPYYASDLTYPVLEVIRQISIGNFIENLDPILVSIWFVGIVVKISITLYGAILVLAKLLKVQNYRLLVPPMGLFMFGYSMQLDGSATEINYFITEAWSGFGWSVAFIPLIYFIVLKIRGLVSNKPKHSTKYRKN</sequence>
<feature type="transmembrane region" description="Helical" evidence="8">
    <location>
        <begin position="81"/>
        <end position="100"/>
    </location>
</feature>
<protein>
    <submittedName>
        <fullName evidence="9">Endospore germination permease</fullName>
    </submittedName>
</protein>
<feature type="transmembrane region" description="Helical" evidence="8">
    <location>
        <begin position="273"/>
        <end position="296"/>
    </location>
</feature>
<keyword evidence="5 8" id="KW-0812">Transmembrane</keyword>
<comment type="subcellular location">
    <subcellularLocation>
        <location evidence="1">Membrane</location>
        <topology evidence="1">Multi-pass membrane protein</topology>
    </subcellularLocation>
</comment>
<feature type="transmembrane region" description="Helical" evidence="8">
    <location>
        <begin position="340"/>
        <end position="361"/>
    </location>
</feature>
<keyword evidence="3" id="KW-0813">Transport</keyword>
<keyword evidence="6 8" id="KW-1133">Transmembrane helix</keyword>
<dbReference type="PANTHER" id="PTHR34975:SF2">
    <property type="entry name" value="SPORE GERMINATION PROTEIN A2"/>
    <property type="match status" value="1"/>
</dbReference>
<evidence type="ECO:0000256" key="2">
    <source>
        <dbReference type="ARBA" id="ARBA00007998"/>
    </source>
</evidence>
<evidence type="ECO:0000313" key="9">
    <source>
        <dbReference type="EMBL" id="MCZ0701706.1"/>
    </source>
</evidence>
<feature type="transmembrane region" description="Helical" evidence="8">
    <location>
        <begin position="39"/>
        <end position="61"/>
    </location>
</feature>
<evidence type="ECO:0000256" key="3">
    <source>
        <dbReference type="ARBA" id="ARBA00022448"/>
    </source>
</evidence>
<feature type="transmembrane region" description="Helical" evidence="8">
    <location>
        <begin position="303"/>
        <end position="320"/>
    </location>
</feature>
<organism evidence="9 10">
    <name type="scientific">Natronobacillus azotifigens</name>
    <dbReference type="NCBI Taxonomy" id="472978"/>
    <lineage>
        <taxon>Bacteria</taxon>
        <taxon>Bacillati</taxon>
        <taxon>Bacillota</taxon>
        <taxon>Bacilli</taxon>
        <taxon>Bacillales</taxon>
        <taxon>Bacillaceae</taxon>
        <taxon>Natronobacillus</taxon>
    </lineage>
</organism>
<dbReference type="RefSeq" id="WP_268778470.1">
    <property type="nucleotide sequence ID" value="NZ_JAPRAT010000001.1"/>
</dbReference>
<evidence type="ECO:0000313" key="10">
    <source>
        <dbReference type="Proteomes" id="UP001084197"/>
    </source>
</evidence>
<evidence type="ECO:0000256" key="6">
    <source>
        <dbReference type="ARBA" id="ARBA00022989"/>
    </source>
</evidence>
<dbReference type="EMBL" id="JAPRAT010000001">
    <property type="protein sequence ID" value="MCZ0701706.1"/>
    <property type="molecule type" value="Genomic_DNA"/>
</dbReference>
<evidence type="ECO:0000256" key="4">
    <source>
        <dbReference type="ARBA" id="ARBA00022544"/>
    </source>
</evidence>
<dbReference type="GO" id="GO:0016020">
    <property type="term" value="C:membrane"/>
    <property type="evidence" value="ECO:0007669"/>
    <property type="project" value="UniProtKB-SubCell"/>
</dbReference>
<comment type="caution">
    <text evidence="9">The sequence shown here is derived from an EMBL/GenBank/DDBJ whole genome shotgun (WGS) entry which is preliminary data.</text>
</comment>
<feature type="transmembrane region" description="Helical" evidence="8">
    <location>
        <begin position="220"/>
        <end position="240"/>
    </location>
</feature>
<dbReference type="NCBIfam" id="TIGR00912">
    <property type="entry name" value="2A0309"/>
    <property type="match status" value="1"/>
</dbReference>
<accession>A0A9J6R7T9</accession>
<gene>
    <name evidence="9" type="ORF">OWO01_00590</name>
</gene>
<keyword evidence="7 8" id="KW-0472">Membrane</keyword>
<dbReference type="Pfam" id="PF03845">
    <property type="entry name" value="Spore_permease"/>
    <property type="match status" value="1"/>
</dbReference>
<evidence type="ECO:0000256" key="8">
    <source>
        <dbReference type="SAM" id="Phobius"/>
    </source>
</evidence>
<comment type="similarity">
    <text evidence="2">Belongs to the amino acid-polyamine-organocation (APC) superfamily. Spore germination protein (SGP) (TC 2.A.3.9) family.</text>
</comment>
<keyword evidence="4" id="KW-0309">Germination</keyword>
<feature type="transmembrane region" description="Helical" evidence="8">
    <location>
        <begin position="12"/>
        <end position="33"/>
    </location>
</feature>
<name>A0A9J6R7T9_9BACI</name>
<evidence type="ECO:0000256" key="1">
    <source>
        <dbReference type="ARBA" id="ARBA00004141"/>
    </source>
</evidence>
<evidence type="ECO:0000256" key="7">
    <source>
        <dbReference type="ARBA" id="ARBA00023136"/>
    </source>
</evidence>
<evidence type="ECO:0000256" key="5">
    <source>
        <dbReference type="ARBA" id="ARBA00022692"/>
    </source>
</evidence>
<dbReference type="Proteomes" id="UP001084197">
    <property type="component" value="Unassembled WGS sequence"/>
</dbReference>
<dbReference type="GO" id="GO:0009847">
    <property type="term" value="P:spore germination"/>
    <property type="evidence" value="ECO:0007669"/>
    <property type="project" value="InterPro"/>
</dbReference>
<dbReference type="AlphaFoldDB" id="A0A9J6R7T9"/>
<reference evidence="9" key="1">
    <citation type="submission" date="2022-11" db="EMBL/GenBank/DDBJ databases">
        <title>WGS of Natronobacillus azotifigens 24KS-1, an anaerobic diazotrophic haloalkaliphile from soda-rich habitats.</title>
        <authorList>
            <person name="Sorokin D.Y."/>
            <person name="Merkel A.Y."/>
        </authorList>
    </citation>
    <scope>NUCLEOTIDE SEQUENCE</scope>
    <source>
        <strain evidence="9">24KS-1</strain>
    </source>
</reference>
<keyword evidence="10" id="KW-1185">Reference proteome</keyword>
<feature type="transmembrane region" description="Helical" evidence="8">
    <location>
        <begin position="145"/>
        <end position="164"/>
    </location>
</feature>
<dbReference type="InterPro" id="IPR004761">
    <property type="entry name" value="Spore_GerAB"/>
</dbReference>
<feature type="transmembrane region" description="Helical" evidence="8">
    <location>
        <begin position="120"/>
        <end position="138"/>
    </location>
</feature>
<dbReference type="PANTHER" id="PTHR34975">
    <property type="entry name" value="SPORE GERMINATION PROTEIN A2"/>
    <property type="match status" value="1"/>
</dbReference>
<feature type="transmembrane region" description="Helical" evidence="8">
    <location>
        <begin position="184"/>
        <end position="208"/>
    </location>
</feature>
<proteinExistence type="inferred from homology"/>